<evidence type="ECO:0000256" key="3">
    <source>
        <dbReference type="ARBA" id="ARBA00022448"/>
    </source>
</evidence>
<dbReference type="GO" id="GO:0005524">
    <property type="term" value="F:ATP binding"/>
    <property type="evidence" value="ECO:0007669"/>
    <property type="project" value="UniProtKB-UniRule"/>
</dbReference>
<dbReference type="InterPro" id="IPR006121">
    <property type="entry name" value="HMA_dom"/>
</dbReference>
<evidence type="ECO:0000256" key="1">
    <source>
        <dbReference type="ARBA" id="ARBA00004127"/>
    </source>
</evidence>
<evidence type="ECO:0000256" key="5">
    <source>
        <dbReference type="ARBA" id="ARBA00022723"/>
    </source>
</evidence>
<dbReference type="Proteomes" id="UP001403385">
    <property type="component" value="Unassembled WGS sequence"/>
</dbReference>
<dbReference type="Gene3D" id="2.70.150.10">
    <property type="entry name" value="Calcium-transporting ATPase, cytoplasmic transduction domain A"/>
    <property type="match status" value="1"/>
</dbReference>
<feature type="transmembrane region" description="Helical" evidence="11">
    <location>
        <begin position="159"/>
        <end position="178"/>
    </location>
</feature>
<protein>
    <submittedName>
        <fullName evidence="13">Heavy metal translocating P-type ATPase</fullName>
    </submittedName>
</protein>
<dbReference type="PRINTS" id="PR00943">
    <property type="entry name" value="CUATPASE"/>
</dbReference>
<evidence type="ECO:0000256" key="11">
    <source>
        <dbReference type="RuleBase" id="RU362081"/>
    </source>
</evidence>
<keyword evidence="9 11" id="KW-1133">Transmembrane helix</keyword>
<dbReference type="Gene3D" id="3.40.50.1000">
    <property type="entry name" value="HAD superfamily/HAD-like"/>
    <property type="match status" value="1"/>
</dbReference>
<evidence type="ECO:0000313" key="13">
    <source>
        <dbReference type="EMBL" id="MEN7547679.1"/>
    </source>
</evidence>
<dbReference type="RefSeq" id="WP_346820466.1">
    <property type="nucleotide sequence ID" value="NZ_JBDKWZ010000003.1"/>
</dbReference>
<keyword evidence="6 11" id="KW-0547">Nucleotide-binding</keyword>
<feature type="transmembrane region" description="Helical" evidence="11">
    <location>
        <begin position="126"/>
        <end position="147"/>
    </location>
</feature>
<dbReference type="CDD" id="cd00371">
    <property type="entry name" value="HMA"/>
    <property type="match status" value="1"/>
</dbReference>
<evidence type="ECO:0000256" key="9">
    <source>
        <dbReference type="ARBA" id="ARBA00022989"/>
    </source>
</evidence>
<dbReference type="GO" id="GO:0016887">
    <property type="term" value="F:ATP hydrolysis activity"/>
    <property type="evidence" value="ECO:0007669"/>
    <property type="project" value="InterPro"/>
</dbReference>
<evidence type="ECO:0000259" key="12">
    <source>
        <dbReference type="PROSITE" id="PS50846"/>
    </source>
</evidence>
<dbReference type="InterPro" id="IPR023298">
    <property type="entry name" value="ATPase_P-typ_TM_dom_sf"/>
</dbReference>
<dbReference type="Gene3D" id="3.30.70.100">
    <property type="match status" value="1"/>
</dbReference>
<dbReference type="InterPro" id="IPR036412">
    <property type="entry name" value="HAD-like_sf"/>
</dbReference>
<comment type="similarity">
    <text evidence="2 11">Belongs to the cation transport ATPase (P-type) (TC 3.A.3) family. Type IB subfamily.</text>
</comment>
<dbReference type="GO" id="GO:0012505">
    <property type="term" value="C:endomembrane system"/>
    <property type="evidence" value="ECO:0007669"/>
    <property type="project" value="UniProtKB-SubCell"/>
</dbReference>
<organism evidence="13 14">
    <name type="scientific">Rapidithrix thailandica</name>
    <dbReference type="NCBI Taxonomy" id="413964"/>
    <lineage>
        <taxon>Bacteria</taxon>
        <taxon>Pseudomonadati</taxon>
        <taxon>Bacteroidota</taxon>
        <taxon>Cytophagia</taxon>
        <taxon>Cytophagales</taxon>
        <taxon>Flammeovirgaceae</taxon>
        <taxon>Rapidithrix</taxon>
    </lineage>
</organism>
<dbReference type="NCBIfam" id="TIGR01494">
    <property type="entry name" value="ATPase_P-type"/>
    <property type="match status" value="1"/>
</dbReference>
<keyword evidence="3" id="KW-0813">Transport</keyword>
<dbReference type="PRINTS" id="PR00119">
    <property type="entry name" value="CATATPASE"/>
</dbReference>
<dbReference type="SFLD" id="SFLDF00027">
    <property type="entry name" value="p-type_atpase"/>
    <property type="match status" value="1"/>
</dbReference>
<dbReference type="SUPFAM" id="SSF81653">
    <property type="entry name" value="Calcium ATPase, transduction domain A"/>
    <property type="match status" value="1"/>
</dbReference>
<dbReference type="Gene3D" id="3.40.1110.10">
    <property type="entry name" value="Calcium-transporting ATPase, cytoplasmic domain N"/>
    <property type="match status" value="1"/>
</dbReference>
<keyword evidence="7 11" id="KW-0067">ATP-binding</keyword>
<dbReference type="InterPro" id="IPR027256">
    <property type="entry name" value="P-typ_ATPase_IB"/>
</dbReference>
<dbReference type="EMBL" id="JBDKWZ010000003">
    <property type="protein sequence ID" value="MEN7547679.1"/>
    <property type="molecule type" value="Genomic_DNA"/>
</dbReference>
<keyword evidence="14" id="KW-1185">Reference proteome</keyword>
<name>A0AAW9RSD4_9BACT</name>
<dbReference type="InterPro" id="IPR018303">
    <property type="entry name" value="ATPase_P-typ_P_site"/>
</dbReference>
<dbReference type="Pfam" id="PF00403">
    <property type="entry name" value="HMA"/>
    <property type="match status" value="1"/>
</dbReference>
<dbReference type="Pfam" id="PF00702">
    <property type="entry name" value="Hydrolase"/>
    <property type="match status" value="1"/>
</dbReference>
<dbReference type="PROSITE" id="PS00154">
    <property type="entry name" value="ATPASE_E1_E2"/>
    <property type="match status" value="1"/>
</dbReference>
<feature type="transmembrane region" description="Helical" evidence="11">
    <location>
        <begin position="343"/>
        <end position="365"/>
    </location>
</feature>
<dbReference type="SUPFAM" id="SSF81665">
    <property type="entry name" value="Calcium ATPase, transmembrane domain M"/>
    <property type="match status" value="1"/>
</dbReference>
<dbReference type="InterPro" id="IPR001757">
    <property type="entry name" value="P_typ_ATPase"/>
</dbReference>
<dbReference type="PANTHER" id="PTHR43520:SF8">
    <property type="entry name" value="P-TYPE CU(+) TRANSPORTER"/>
    <property type="match status" value="1"/>
</dbReference>
<evidence type="ECO:0000256" key="4">
    <source>
        <dbReference type="ARBA" id="ARBA00022692"/>
    </source>
</evidence>
<feature type="transmembrane region" description="Helical" evidence="11">
    <location>
        <begin position="190"/>
        <end position="209"/>
    </location>
</feature>
<dbReference type="FunFam" id="3.30.70.100:FF:000001">
    <property type="entry name" value="ATPase copper transporting beta"/>
    <property type="match status" value="1"/>
</dbReference>
<dbReference type="NCBIfam" id="TIGR01511">
    <property type="entry name" value="ATPase-IB1_Cu"/>
    <property type="match status" value="1"/>
</dbReference>
<feature type="transmembrane region" description="Helical" evidence="11">
    <location>
        <begin position="99"/>
        <end position="120"/>
    </location>
</feature>
<reference evidence="13 14" key="1">
    <citation type="submission" date="2024-04" db="EMBL/GenBank/DDBJ databases">
        <title>Novel genus in family Flammeovirgaceae.</title>
        <authorList>
            <person name="Nguyen T.H."/>
            <person name="Vuong T.Q."/>
            <person name="Le H."/>
            <person name="Kim S.-G."/>
        </authorList>
    </citation>
    <scope>NUCLEOTIDE SEQUENCE [LARGE SCALE GENOMIC DNA]</scope>
    <source>
        <strain evidence="13 14">JCM 23209</strain>
    </source>
</reference>
<dbReference type="SUPFAM" id="SSF55008">
    <property type="entry name" value="HMA, heavy metal-associated domain"/>
    <property type="match status" value="1"/>
</dbReference>
<evidence type="ECO:0000256" key="7">
    <source>
        <dbReference type="ARBA" id="ARBA00022840"/>
    </source>
</evidence>
<proteinExistence type="inferred from homology"/>
<keyword evidence="10 11" id="KW-0472">Membrane</keyword>
<comment type="caution">
    <text evidence="13">The sequence shown here is derived from an EMBL/GenBank/DDBJ whole genome shotgun (WGS) entry which is preliminary data.</text>
</comment>
<dbReference type="InterPro" id="IPR044492">
    <property type="entry name" value="P_typ_ATPase_HD_dom"/>
</dbReference>
<dbReference type="SFLD" id="SFLDG00002">
    <property type="entry name" value="C1.7:_P-type_atpase_like"/>
    <property type="match status" value="1"/>
</dbReference>
<dbReference type="GO" id="GO:0043682">
    <property type="term" value="F:P-type divalent copper transporter activity"/>
    <property type="evidence" value="ECO:0007669"/>
    <property type="project" value="TreeGrafter"/>
</dbReference>
<dbReference type="InterPro" id="IPR036163">
    <property type="entry name" value="HMA_dom_sf"/>
</dbReference>
<dbReference type="PANTHER" id="PTHR43520">
    <property type="entry name" value="ATP7, ISOFORM B"/>
    <property type="match status" value="1"/>
</dbReference>
<dbReference type="CDD" id="cd02094">
    <property type="entry name" value="P-type_ATPase_Cu-like"/>
    <property type="match status" value="1"/>
</dbReference>
<dbReference type="InterPro" id="IPR017969">
    <property type="entry name" value="Heavy-metal-associated_CS"/>
</dbReference>
<dbReference type="GO" id="GO:0005507">
    <property type="term" value="F:copper ion binding"/>
    <property type="evidence" value="ECO:0007669"/>
    <property type="project" value="TreeGrafter"/>
</dbReference>
<dbReference type="AlphaFoldDB" id="A0AAW9RSD4"/>
<dbReference type="InterPro" id="IPR023214">
    <property type="entry name" value="HAD_sf"/>
</dbReference>
<dbReference type="InterPro" id="IPR023299">
    <property type="entry name" value="ATPase_P-typ_cyto_dom_N"/>
</dbReference>
<dbReference type="SUPFAM" id="SSF56784">
    <property type="entry name" value="HAD-like"/>
    <property type="match status" value="1"/>
</dbReference>
<dbReference type="PROSITE" id="PS50846">
    <property type="entry name" value="HMA_2"/>
    <property type="match status" value="1"/>
</dbReference>
<evidence type="ECO:0000256" key="10">
    <source>
        <dbReference type="ARBA" id="ARBA00023136"/>
    </source>
</evidence>
<feature type="transmembrane region" description="Helical" evidence="11">
    <location>
        <begin position="715"/>
        <end position="734"/>
    </location>
</feature>
<evidence type="ECO:0000313" key="14">
    <source>
        <dbReference type="Proteomes" id="UP001403385"/>
    </source>
</evidence>
<dbReference type="InterPro" id="IPR008250">
    <property type="entry name" value="ATPase_P-typ_transduc_dom_A_sf"/>
</dbReference>
<feature type="domain" description="HMA" evidence="12">
    <location>
        <begin position="11"/>
        <end position="77"/>
    </location>
</feature>
<keyword evidence="5 11" id="KW-0479">Metal-binding</keyword>
<sequence length="745" mass="81478">METKLLEKPTQKESYPVEGMTCASCAVSLEKQLLRQKGVITASVNYPNKSAYIEYDPKEVSEKTLQKISKQIGYSLDLDKRVDTRQKEEERLKVLKQKLITSVLLTLPVFVISMFMQGSIPYENWVLMLLTLPVLFWSGGEFFRIAWQKAKHLNTNMDTLVALSTGVAFLFSLFNTVYPQFFEQQGIPPHVYYESAAVIVSLILLGRFLEERAKTKTSASIKKLMGLRPTMVTLEINGETQDISIEEVQKGDRIILRPGDKVPVDGKVLSGKSYIDESMLTGEPLPVMKVEGDAVTSGTINQDGSLIFEAEKVGNETFLAQMIRLIQEAQASKPPIQKLVDKVAGVFVPVVILVAMATFFAWYFLGPEPPITYAFLTLISVLIIACPCALGLATPTALMVGIGKGAENGILIKNAESLEIAHRVDTLVLDKTGTITEGRPKVVEEYWANVENKNELVAILSKMEGQSKHPLAQAVTNYFGKVGNGPELEEFENISGSGLRASVWGEGYFVGNEKLLTSNGVEIPVELKTKAGELLKRAVTVIYFANRKSALAVLGIADKIKASSVASVQKLQKMGIEVIMLTGDQENTAKEVAQQVGIDHYQAQVLPHEKGAYVKQLQEQGKCVAMAGDGINDSQALAQADLGLAMASGSDIAMESAGITLLHSDLQHIATAIQLSRQTLQTIRLNLFWAFIYNVLAIPVAAGVLFPVFQFLLNPMIAGAAMAMSSVSVVTNSLRLKKKKLIVNT</sequence>
<keyword evidence="8" id="KW-1278">Translocase</keyword>
<dbReference type="PROSITE" id="PS01047">
    <property type="entry name" value="HMA_1"/>
    <property type="match status" value="1"/>
</dbReference>
<dbReference type="GO" id="GO:0005886">
    <property type="term" value="C:plasma membrane"/>
    <property type="evidence" value="ECO:0007669"/>
    <property type="project" value="UniProtKB-SubCell"/>
</dbReference>
<keyword evidence="11" id="KW-1003">Cell membrane</keyword>
<accession>A0AAW9RSD4</accession>
<dbReference type="SFLD" id="SFLDS00003">
    <property type="entry name" value="Haloacid_Dehalogenase"/>
    <property type="match status" value="1"/>
</dbReference>
<keyword evidence="4 11" id="KW-0812">Transmembrane</keyword>
<dbReference type="FunFam" id="2.70.150.10:FF:000002">
    <property type="entry name" value="Copper-transporting ATPase 1, putative"/>
    <property type="match status" value="1"/>
</dbReference>
<evidence type="ECO:0000256" key="8">
    <source>
        <dbReference type="ARBA" id="ARBA00022967"/>
    </source>
</evidence>
<dbReference type="Pfam" id="PF00122">
    <property type="entry name" value="E1-E2_ATPase"/>
    <property type="match status" value="1"/>
</dbReference>
<dbReference type="GO" id="GO:0055070">
    <property type="term" value="P:copper ion homeostasis"/>
    <property type="evidence" value="ECO:0007669"/>
    <property type="project" value="TreeGrafter"/>
</dbReference>
<comment type="subcellular location">
    <subcellularLocation>
        <location evidence="11">Cell membrane</location>
    </subcellularLocation>
    <subcellularLocation>
        <location evidence="1">Endomembrane system</location>
        <topology evidence="1">Multi-pass membrane protein</topology>
    </subcellularLocation>
</comment>
<evidence type="ECO:0000256" key="2">
    <source>
        <dbReference type="ARBA" id="ARBA00006024"/>
    </source>
</evidence>
<feature type="transmembrane region" description="Helical" evidence="11">
    <location>
        <begin position="687"/>
        <end position="709"/>
    </location>
</feature>
<feature type="transmembrane region" description="Helical" evidence="11">
    <location>
        <begin position="371"/>
        <end position="394"/>
    </location>
</feature>
<dbReference type="NCBIfam" id="TIGR01525">
    <property type="entry name" value="ATPase-IB_hvy"/>
    <property type="match status" value="1"/>
</dbReference>
<evidence type="ECO:0000256" key="6">
    <source>
        <dbReference type="ARBA" id="ARBA00022741"/>
    </source>
</evidence>
<gene>
    <name evidence="13" type="ORF">AAG747_07160</name>
</gene>
<dbReference type="InterPro" id="IPR059000">
    <property type="entry name" value="ATPase_P-type_domA"/>
</dbReference>